<dbReference type="RefSeq" id="WP_265425791.1">
    <property type="nucleotide sequence ID" value="NZ_JAPFPW010000017.1"/>
</dbReference>
<evidence type="ECO:0000256" key="4">
    <source>
        <dbReference type="ARBA" id="ARBA00023004"/>
    </source>
</evidence>
<keyword evidence="8" id="KW-1185">Reference proteome</keyword>
<dbReference type="CDD" id="cd01335">
    <property type="entry name" value="Radical_SAM"/>
    <property type="match status" value="1"/>
</dbReference>
<dbReference type="PANTHER" id="PTHR11228:SF7">
    <property type="entry name" value="PQQA PEPTIDE CYCLASE"/>
    <property type="match status" value="1"/>
</dbReference>
<dbReference type="InterPro" id="IPR007197">
    <property type="entry name" value="rSAM"/>
</dbReference>
<comment type="caution">
    <text evidence="7">The sequence shown here is derived from an EMBL/GenBank/DDBJ whole genome shotgun (WGS) entry which is preliminary data.</text>
</comment>
<keyword evidence="4" id="KW-0408">Iron</keyword>
<dbReference type="SFLD" id="SFLDS00029">
    <property type="entry name" value="Radical_SAM"/>
    <property type="match status" value="1"/>
</dbReference>
<dbReference type="CDD" id="cd21122">
    <property type="entry name" value="SPASM_rSAM"/>
    <property type="match status" value="1"/>
</dbReference>
<evidence type="ECO:0000313" key="8">
    <source>
        <dbReference type="Proteomes" id="UP001209681"/>
    </source>
</evidence>
<feature type="domain" description="Radical SAM core" evidence="6">
    <location>
        <begin position="1"/>
        <end position="198"/>
    </location>
</feature>
<dbReference type="Pfam" id="PF13186">
    <property type="entry name" value="SPASM"/>
    <property type="match status" value="1"/>
</dbReference>
<evidence type="ECO:0000313" key="7">
    <source>
        <dbReference type="EMBL" id="MCW7754877.1"/>
    </source>
</evidence>
<proteinExistence type="predicted"/>
<dbReference type="EMBL" id="JAPFPW010000017">
    <property type="protein sequence ID" value="MCW7754877.1"/>
    <property type="molecule type" value="Genomic_DNA"/>
</dbReference>
<protein>
    <submittedName>
        <fullName evidence="7">SPASM domain-containing protein</fullName>
    </submittedName>
</protein>
<dbReference type="Pfam" id="PF04055">
    <property type="entry name" value="Radical_SAM"/>
    <property type="match status" value="1"/>
</dbReference>
<dbReference type="Gene3D" id="3.20.20.70">
    <property type="entry name" value="Aldolase class I"/>
    <property type="match status" value="1"/>
</dbReference>
<dbReference type="InterPro" id="IPR050377">
    <property type="entry name" value="Radical_SAM_PqqE_MftC-like"/>
</dbReference>
<dbReference type="InterPro" id="IPR013785">
    <property type="entry name" value="Aldolase_TIM"/>
</dbReference>
<dbReference type="PROSITE" id="PS51918">
    <property type="entry name" value="RADICAL_SAM"/>
    <property type="match status" value="1"/>
</dbReference>
<dbReference type="InterPro" id="IPR023885">
    <property type="entry name" value="4Fe4S-binding_SPASM_dom"/>
</dbReference>
<keyword evidence="5" id="KW-0411">Iron-sulfur</keyword>
<sequence length="301" mass="34419">MFRKIFLEITSVCNLACPFCSPIRRDNTFLSPDHFQKILTEASCLSQRILLHVKGEPLLHPDFSRLIQLGQQTGARFEITTNGLLLEGKEEALLASSVVQINFSLHALLANEVENLPLKVETVLAFARKAGIVRPDLYINFRFWDMGRPEELPRNPILQKLEDLYGFRLGEVDVRKKKSFLLSGRTYLHFDTEFRWPSMKDPFIGDRGFCYGLRDQIAILSNGVVTPCCLDAEGIIHLGNAFTESLSHIISGRRAENIRQGFSQGFLSEDLCRRCTYIRRFSSRTLKRKRVAHSRPETIIC</sequence>
<dbReference type="PANTHER" id="PTHR11228">
    <property type="entry name" value="RADICAL SAM DOMAIN PROTEIN"/>
    <property type="match status" value="1"/>
</dbReference>
<dbReference type="Proteomes" id="UP001209681">
    <property type="component" value="Unassembled WGS sequence"/>
</dbReference>
<accession>A0ABT3ND51</accession>
<comment type="cofactor">
    <cofactor evidence="1">
        <name>[4Fe-4S] cluster</name>
        <dbReference type="ChEBI" id="CHEBI:49883"/>
    </cofactor>
</comment>
<dbReference type="SFLD" id="SFLDG01067">
    <property type="entry name" value="SPASM/twitch_domain_containing"/>
    <property type="match status" value="1"/>
</dbReference>
<reference evidence="7 8" key="1">
    <citation type="submission" date="2022-11" db="EMBL/GenBank/DDBJ databases">
        <title>Desulfobotulus tamanensis H1 sp. nov. - anaerobic, alkaliphilic, sulphate reducing bacterium isolated from terrestrial mud volcano.</title>
        <authorList>
            <person name="Frolova A."/>
            <person name="Merkel A.Y."/>
            <person name="Slobodkin A.I."/>
        </authorList>
    </citation>
    <scope>NUCLEOTIDE SEQUENCE [LARGE SCALE GENOMIC DNA]</scope>
    <source>
        <strain evidence="7 8">H1</strain>
    </source>
</reference>
<keyword evidence="2" id="KW-0949">S-adenosyl-L-methionine</keyword>
<evidence type="ECO:0000256" key="1">
    <source>
        <dbReference type="ARBA" id="ARBA00001966"/>
    </source>
</evidence>
<dbReference type="InterPro" id="IPR058240">
    <property type="entry name" value="rSAM_sf"/>
</dbReference>
<dbReference type="SUPFAM" id="SSF102114">
    <property type="entry name" value="Radical SAM enzymes"/>
    <property type="match status" value="1"/>
</dbReference>
<evidence type="ECO:0000259" key="6">
    <source>
        <dbReference type="PROSITE" id="PS51918"/>
    </source>
</evidence>
<evidence type="ECO:0000256" key="3">
    <source>
        <dbReference type="ARBA" id="ARBA00022723"/>
    </source>
</evidence>
<gene>
    <name evidence="7" type="ORF">OOT00_12870</name>
</gene>
<name>A0ABT3ND51_9BACT</name>
<keyword evidence="3" id="KW-0479">Metal-binding</keyword>
<evidence type="ECO:0000256" key="2">
    <source>
        <dbReference type="ARBA" id="ARBA00022691"/>
    </source>
</evidence>
<organism evidence="7 8">
    <name type="scientific">Desulfobotulus pelophilus</name>
    <dbReference type="NCBI Taxonomy" id="2823377"/>
    <lineage>
        <taxon>Bacteria</taxon>
        <taxon>Pseudomonadati</taxon>
        <taxon>Thermodesulfobacteriota</taxon>
        <taxon>Desulfobacteria</taxon>
        <taxon>Desulfobacterales</taxon>
        <taxon>Desulfobacteraceae</taxon>
        <taxon>Desulfobotulus</taxon>
    </lineage>
</organism>
<evidence type="ECO:0000256" key="5">
    <source>
        <dbReference type="ARBA" id="ARBA00023014"/>
    </source>
</evidence>